<dbReference type="Proteomes" id="UP001501480">
    <property type="component" value="Unassembled WGS sequence"/>
</dbReference>
<feature type="region of interest" description="Disordered" evidence="1">
    <location>
        <begin position="27"/>
        <end position="61"/>
    </location>
</feature>
<evidence type="ECO:0000313" key="4">
    <source>
        <dbReference type="Proteomes" id="UP001501480"/>
    </source>
</evidence>
<feature type="signal peptide" evidence="2">
    <location>
        <begin position="1"/>
        <end position="30"/>
    </location>
</feature>
<keyword evidence="4" id="KW-1185">Reference proteome</keyword>
<protein>
    <submittedName>
        <fullName evidence="3">Uncharacterized protein</fullName>
    </submittedName>
</protein>
<comment type="caution">
    <text evidence="3">The sequence shown here is derived from an EMBL/GenBank/DDBJ whole genome shotgun (WGS) entry which is preliminary data.</text>
</comment>
<feature type="chain" id="PRO_5045475265" evidence="2">
    <location>
        <begin position="31"/>
        <end position="61"/>
    </location>
</feature>
<evidence type="ECO:0000256" key="2">
    <source>
        <dbReference type="SAM" id="SignalP"/>
    </source>
</evidence>
<dbReference type="RefSeq" id="WP_344328937.1">
    <property type="nucleotide sequence ID" value="NZ_BAAAPY010000009.1"/>
</dbReference>
<sequence length="61" mass="6366">MSNRPLARRLVVGVFAAAVAIVPMSTSASAAPAKSSGTQAIDWESAKTKTGGVSTQRIDWY</sequence>
<dbReference type="InterPro" id="IPR006311">
    <property type="entry name" value="TAT_signal"/>
</dbReference>
<feature type="compositionally biased region" description="Low complexity" evidence="1">
    <location>
        <begin position="27"/>
        <end position="36"/>
    </location>
</feature>
<accession>A0ABN2W5D9</accession>
<organism evidence="3 4">
    <name type="scientific">Aeromicrobium halocynthiae</name>
    <dbReference type="NCBI Taxonomy" id="560557"/>
    <lineage>
        <taxon>Bacteria</taxon>
        <taxon>Bacillati</taxon>
        <taxon>Actinomycetota</taxon>
        <taxon>Actinomycetes</taxon>
        <taxon>Propionibacteriales</taxon>
        <taxon>Nocardioidaceae</taxon>
        <taxon>Aeromicrobium</taxon>
    </lineage>
</organism>
<evidence type="ECO:0000313" key="3">
    <source>
        <dbReference type="EMBL" id="GAA2082364.1"/>
    </source>
</evidence>
<keyword evidence="2" id="KW-0732">Signal</keyword>
<gene>
    <name evidence="3" type="ORF">GCM10009821_23950</name>
</gene>
<dbReference type="PROSITE" id="PS51318">
    <property type="entry name" value="TAT"/>
    <property type="match status" value="1"/>
</dbReference>
<evidence type="ECO:0000256" key="1">
    <source>
        <dbReference type="SAM" id="MobiDB-lite"/>
    </source>
</evidence>
<dbReference type="EMBL" id="BAAAPY010000009">
    <property type="protein sequence ID" value="GAA2082364.1"/>
    <property type="molecule type" value="Genomic_DNA"/>
</dbReference>
<proteinExistence type="predicted"/>
<feature type="compositionally biased region" description="Polar residues" evidence="1">
    <location>
        <begin position="51"/>
        <end position="61"/>
    </location>
</feature>
<name>A0ABN2W5D9_9ACTN</name>
<reference evidence="3 4" key="1">
    <citation type="journal article" date="2019" name="Int. J. Syst. Evol. Microbiol.">
        <title>The Global Catalogue of Microorganisms (GCM) 10K type strain sequencing project: providing services to taxonomists for standard genome sequencing and annotation.</title>
        <authorList>
            <consortium name="The Broad Institute Genomics Platform"/>
            <consortium name="The Broad Institute Genome Sequencing Center for Infectious Disease"/>
            <person name="Wu L."/>
            <person name="Ma J."/>
        </authorList>
    </citation>
    <scope>NUCLEOTIDE SEQUENCE [LARGE SCALE GENOMIC DNA]</scope>
    <source>
        <strain evidence="3 4">JCM 15749</strain>
    </source>
</reference>